<dbReference type="InterPro" id="IPR009014">
    <property type="entry name" value="Transketo_C/PFOR_II"/>
</dbReference>
<comment type="cofactor">
    <cofactor evidence="1">
        <name>thiamine diphosphate</name>
        <dbReference type="ChEBI" id="CHEBI:58937"/>
    </cofactor>
</comment>
<dbReference type="PANTHER" id="PTHR43257">
    <property type="entry name" value="PYRUVATE DEHYDROGENASE E1 COMPONENT BETA SUBUNIT"/>
    <property type="match status" value="1"/>
</dbReference>
<evidence type="ECO:0000313" key="5">
    <source>
        <dbReference type="EMBL" id="MBY4638089.1"/>
    </source>
</evidence>
<protein>
    <submittedName>
        <fullName evidence="5">Alpha-ketoacid dehydrogenase subunit beta</fullName>
    </submittedName>
</protein>
<sequence length="349" mass="36857">MSSPDAPTTTAPARRLTIARAISEAIGQEMERDANVLVMGEDIAKLGGVFGTTTGLLDKFGPERVRDTPISETAFIGAATGLAAAGMRPIVELMFVDFFGVCMDAIYNLAAKQCYFSGGQVTCPMVLMTSVGGGYGDAGQHSQTLYATFGHLPGLRVVIPSNAHDAKGLMLAAIRDPNPVVFMYHKALQGMGWLGTVQRSITEVPGTDYVVPLDKAKIVREGSDLTLVGLGLSVHQALDAAEKLAGDGVSAEVIDLVSIAPLDRETVRASVRKTGRLLAVDDDYLSYGVGAEIIASVCEAGITLRSAPQRIAFPDIPVPFTPVMEHFVLPNADKIVAAAQHMMEPSAND</sequence>
<gene>
    <name evidence="5" type="ORF">K5P26_13160</name>
</gene>
<dbReference type="Pfam" id="PF02779">
    <property type="entry name" value="Transket_pyr"/>
    <property type="match status" value="1"/>
</dbReference>
<evidence type="ECO:0000256" key="3">
    <source>
        <dbReference type="ARBA" id="ARBA00023052"/>
    </source>
</evidence>
<dbReference type="EMBL" id="JAILXK010000002">
    <property type="protein sequence ID" value="MBY4638089.1"/>
    <property type="molecule type" value="Genomic_DNA"/>
</dbReference>
<proteinExistence type="predicted"/>
<accession>A0ABS7MHB7</accession>
<dbReference type="InterPro" id="IPR033248">
    <property type="entry name" value="Transketolase_C"/>
</dbReference>
<dbReference type="Gene3D" id="3.40.50.970">
    <property type="match status" value="1"/>
</dbReference>
<dbReference type="Proteomes" id="UP001166571">
    <property type="component" value="Unassembled WGS sequence"/>
</dbReference>
<comment type="caution">
    <text evidence="5">The sequence shown here is derived from an EMBL/GenBank/DDBJ whole genome shotgun (WGS) entry which is preliminary data.</text>
</comment>
<dbReference type="SUPFAM" id="SSF52922">
    <property type="entry name" value="TK C-terminal domain-like"/>
    <property type="match status" value="1"/>
</dbReference>
<evidence type="ECO:0000313" key="6">
    <source>
        <dbReference type="Proteomes" id="UP001166571"/>
    </source>
</evidence>
<organism evidence="5 6">
    <name type="scientific">Sphingopyxis jiangsuensis</name>
    <dbReference type="NCBI Taxonomy" id="2871171"/>
    <lineage>
        <taxon>Bacteria</taxon>
        <taxon>Pseudomonadati</taxon>
        <taxon>Pseudomonadota</taxon>
        <taxon>Alphaproteobacteria</taxon>
        <taxon>Sphingomonadales</taxon>
        <taxon>Sphingomonadaceae</taxon>
        <taxon>Sphingopyxis</taxon>
    </lineage>
</organism>
<evidence type="ECO:0000256" key="2">
    <source>
        <dbReference type="ARBA" id="ARBA00023002"/>
    </source>
</evidence>
<dbReference type="SUPFAM" id="SSF52518">
    <property type="entry name" value="Thiamin diphosphate-binding fold (THDP-binding)"/>
    <property type="match status" value="1"/>
</dbReference>
<dbReference type="Pfam" id="PF02780">
    <property type="entry name" value="Transketolase_C"/>
    <property type="match status" value="1"/>
</dbReference>
<dbReference type="Gene3D" id="3.40.50.920">
    <property type="match status" value="1"/>
</dbReference>
<dbReference type="CDD" id="cd07036">
    <property type="entry name" value="TPP_PYR_E1-PDHc-beta_like"/>
    <property type="match status" value="1"/>
</dbReference>
<name>A0ABS7MHB7_9SPHN</name>
<dbReference type="RefSeq" id="WP_222137120.1">
    <property type="nucleotide sequence ID" value="NZ_JAILXK010000002.1"/>
</dbReference>
<evidence type="ECO:0000259" key="4">
    <source>
        <dbReference type="SMART" id="SM00861"/>
    </source>
</evidence>
<dbReference type="PANTHER" id="PTHR43257:SF2">
    <property type="entry name" value="PYRUVATE DEHYDROGENASE E1 COMPONENT SUBUNIT BETA"/>
    <property type="match status" value="1"/>
</dbReference>
<dbReference type="InterPro" id="IPR029061">
    <property type="entry name" value="THDP-binding"/>
</dbReference>
<dbReference type="SMART" id="SM00861">
    <property type="entry name" value="Transket_pyr"/>
    <property type="match status" value="1"/>
</dbReference>
<evidence type="ECO:0000256" key="1">
    <source>
        <dbReference type="ARBA" id="ARBA00001964"/>
    </source>
</evidence>
<keyword evidence="3" id="KW-0786">Thiamine pyrophosphate</keyword>
<reference evidence="5" key="1">
    <citation type="submission" date="2021-08" db="EMBL/GenBank/DDBJ databases">
        <title>Sphingopyxis panaciterrulae sp. nov., isolated from the surface water of the Yellow Sea.</title>
        <authorList>
            <person name="Gao Z."/>
            <person name="Zhang D."/>
            <person name="Zhang A."/>
        </authorList>
    </citation>
    <scope>NUCLEOTIDE SEQUENCE</scope>
    <source>
        <strain evidence="5">XHP0097</strain>
    </source>
</reference>
<feature type="domain" description="Transketolase-like pyrimidine-binding" evidence="4">
    <location>
        <begin position="16"/>
        <end position="191"/>
    </location>
</feature>
<keyword evidence="6" id="KW-1185">Reference proteome</keyword>
<keyword evidence="2" id="KW-0560">Oxidoreductase</keyword>
<dbReference type="InterPro" id="IPR005475">
    <property type="entry name" value="Transketolase-like_Pyr-bd"/>
</dbReference>